<dbReference type="SUPFAM" id="SSF47616">
    <property type="entry name" value="GST C-terminal domain-like"/>
    <property type="match status" value="1"/>
</dbReference>
<dbReference type="EMBL" id="BAEO01000031">
    <property type="protein sequence ID" value="GAC19551.1"/>
    <property type="molecule type" value="Genomic_DNA"/>
</dbReference>
<dbReference type="InterPro" id="IPR010987">
    <property type="entry name" value="Glutathione-S-Trfase_C-like"/>
</dbReference>
<organism evidence="3 4">
    <name type="scientific">Paraglaciecola arctica BSs20135</name>
    <dbReference type="NCBI Taxonomy" id="493475"/>
    <lineage>
        <taxon>Bacteria</taxon>
        <taxon>Pseudomonadati</taxon>
        <taxon>Pseudomonadota</taxon>
        <taxon>Gammaproteobacteria</taxon>
        <taxon>Alteromonadales</taxon>
        <taxon>Alteromonadaceae</taxon>
        <taxon>Paraglaciecola</taxon>
    </lineage>
</organism>
<dbReference type="InterPro" id="IPR036249">
    <property type="entry name" value="Thioredoxin-like_sf"/>
</dbReference>
<dbReference type="Gene3D" id="3.40.30.10">
    <property type="entry name" value="Glutaredoxin"/>
    <property type="match status" value="1"/>
</dbReference>
<accession>K6Y6E7</accession>
<dbReference type="PANTHER" id="PTHR44051:SF21">
    <property type="entry name" value="GLUTATHIONE S-TRANSFERASE FAMILY PROTEIN"/>
    <property type="match status" value="1"/>
</dbReference>
<keyword evidence="3" id="KW-0808">Transferase</keyword>
<dbReference type="InterPro" id="IPR004045">
    <property type="entry name" value="Glutathione_S-Trfase_N"/>
</dbReference>
<dbReference type="Pfam" id="PF13410">
    <property type="entry name" value="GST_C_2"/>
    <property type="match status" value="1"/>
</dbReference>
<dbReference type="Pfam" id="PF13417">
    <property type="entry name" value="GST_N_3"/>
    <property type="match status" value="1"/>
</dbReference>
<evidence type="ECO:0000259" key="1">
    <source>
        <dbReference type="PROSITE" id="PS50404"/>
    </source>
</evidence>
<gene>
    <name evidence="3" type="ORF">GARC_2585</name>
</gene>
<protein>
    <submittedName>
        <fullName evidence="3">Possible glutathione S-transferase</fullName>
    </submittedName>
</protein>
<proteinExistence type="predicted"/>
<dbReference type="GO" id="GO:0016740">
    <property type="term" value="F:transferase activity"/>
    <property type="evidence" value="ECO:0007669"/>
    <property type="project" value="UniProtKB-KW"/>
</dbReference>
<dbReference type="STRING" id="493475.GARC_2585"/>
<dbReference type="eggNOG" id="COG0625">
    <property type="taxonomic scope" value="Bacteria"/>
</dbReference>
<dbReference type="PROSITE" id="PS50404">
    <property type="entry name" value="GST_NTER"/>
    <property type="match status" value="1"/>
</dbReference>
<name>K6Y6E7_9ALTE</name>
<keyword evidence="4" id="KW-1185">Reference proteome</keyword>
<feature type="domain" description="GST C-terminal" evidence="2">
    <location>
        <begin position="64"/>
        <end position="192"/>
    </location>
</feature>
<dbReference type="SUPFAM" id="SSF52833">
    <property type="entry name" value="Thioredoxin-like"/>
    <property type="match status" value="1"/>
</dbReference>
<evidence type="ECO:0000313" key="3">
    <source>
        <dbReference type="EMBL" id="GAC19551.1"/>
    </source>
</evidence>
<sequence length="194" mass="22277">MGIEYRLNVMPFPPRFTQSEYLETNPLGTIPFFDDGISQMTESSAICQYLVDVYNKPEFGIAVNAPDYGHYLNFLHQSDTTLTFPLAIILRYRHLEPDDRKLPQVAEGYIRWFSARLRWLEQHLSTGRLFLCGNKFTVADIAVGYALHFATIIGLKEHFNSDVSSYLTRLTARTAFKRAMKKGVELDPFKSLVL</sequence>
<dbReference type="InterPro" id="IPR036282">
    <property type="entry name" value="Glutathione-S-Trfase_C_sf"/>
</dbReference>
<dbReference type="PROSITE" id="PS50405">
    <property type="entry name" value="GST_CTER"/>
    <property type="match status" value="1"/>
</dbReference>
<dbReference type="AlphaFoldDB" id="K6Y6E7"/>
<dbReference type="Proteomes" id="UP000006327">
    <property type="component" value="Unassembled WGS sequence"/>
</dbReference>
<dbReference type="Gene3D" id="1.20.1050.10">
    <property type="match status" value="1"/>
</dbReference>
<feature type="domain" description="GST N-terminal" evidence="1">
    <location>
        <begin position="1"/>
        <end position="58"/>
    </location>
</feature>
<reference evidence="3 4" key="1">
    <citation type="journal article" date="2017" name="Antonie Van Leeuwenhoek">
        <title>Rhizobium rhizosphaerae sp. nov., a novel species isolated from rice rhizosphere.</title>
        <authorList>
            <person name="Zhao J.J."/>
            <person name="Zhang J."/>
            <person name="Zhang R.J."/>
            <person name="Zhang C.W."/>
            <person name="Yin H.Q."/>
            <person name="Zhang X.X."/>
        </authorList>
    </citation>
    <scope>NUCLEOTIDE SEQUENCE [LARGE SCALE GENOMIC DNA]</scope>
    <source>
        <strain evidence="3 4">BSs20135</strain>
    </source>
</reference>
<evidence type="ECO:0000313" key="4">
    <source>
        <dbReference type="Proteomes" id="UP000006327"/>
    </source>
</evidence>
<evidence type="ECO:0000259" key="2">
    <source>
        <dbReference type="PROSITE" id="PS50405"/>
    </source>
</evidence>
<dbReference type="PANTHER" id="PTHR44051">
    <property type="entry name" value="GLUTATHIONE S-TRANSFERASE-RELATED"/>
    <property type="match status" value="1"/>
</dbReference>
<comment type="caution">
    <text evidence="3">The sequence shown here is derived from an EMBL/GenBank/DDBJ whole genome shotgun (WGS) entry which is preliminary data.</text>
</comment>